<dbReference type="Proteomes" id="UP000014028">
    <property type="component" value="Unassembled WGS sequence"/>
</dbReference>
<sequence>MTKNLFTEREIQILSNNLYVKSVSQKGITYTEEFKHIFIDENEKGKLPRNIFEECGFDIDMIGMKRVMSSGSRWRAAYRKMVYWLRDTRIENAGRTLERELTLEEKYARLEAERNLLKVENESLKKSNLWKGG</sequence>
<dbReference type="EMBL" id="AHFK01000104">
    <property type="protein sequence ID" value="EOQ01564.1"/>
    <property type="molecule type" value="Genomic_DNA"/>
</dbReference>
<organism evidence="2 3">
    <name type="scientific">Bacillus cereus VD184</name>
    <dbReference type="NCBI Taxonomy" id="1053242"/>
    <lineage>
        <taxon>Bacteria</taxon>
        <taxon>Bacillati</taxon>
        <taxon>Bacillota</taxon>
        <taxon>Bacilli</taxon>
        <taxon>Bacillales</taxon>
        <taxon>Bacillaceae</taxon>
        <taxon>Bacillus</taxon>
        <taxon>Bacillus cereus group</taxon>
    </lineage>
</organism>
<name>A0A9W5R0L3_BACCE</name>
<proteinExistence type="predicted"/>
<dbReference type="AlphaFoldDB" id="A0A9W5R0L3"/>
<reference evidence="2 3" key="1">
    <citation type="submission" date="2012-12" db="EMBL/GenBank/DDBJ databases">
        <title>The Genome Sequence of Bacillus cereus VD184.</title>
        <authorList>
            <consortium name="The Broad Institute Genome Sequencing Platform"/>
            <consortium name="The Broad Institute Genome Sequencing Center for Infectious Disease"/>
            <person name="Feldgarden M."/>
            <person name="Van der Auwera G.A."/>
            <person name="Mahillon J."/>
            <person name="Duprez V."/>
            <person name="Timmery S."/>
            <person name="Mattelet C."/>
            <person name="Dierick K."/>
            <person name="Sun M."/>
            <person name="Yu Z."/>
            <person name="Zhu L."/>
            <person name="Hu X."/>
            <person name="Shank E.B."/>
            <person name="Swiecicka I."/>
            <person name="Hansen B.M."/>
            <person name="Andrup L."/>
            <person name="Walker B."/>
            <person name="Young S.K."/>
            <person name="Zeng Q."/>
            <person name="Gargeya S."/>
            <person name="Fitzgerald M."/>
            <person name="Haas B."/>
            <person name="Abouelleil A."/>
            <person name="Alvarado L."/>
            <person name="Arachchi H.M."/>
            <person name="Berlin A.M."/>
            <person name="Chapman S.B."/>
            <person name="Dewar J."/>
            <person name="Goldberg J."/>
            <person name="Griggs A."/>
            <person name="Gujja S."/>
            <person name="Hansen M."/>
            <person name="Howarth C."/>
            <person name="Imamovic A."/>
            <person name="Larimer J."/>
            <person name="McCowan C."/>
            <person name="Murphy C."/>
            <person name="Neiman D."/>
            <person name="Pearson M."/>
            <person name="Priest M."/>
            <person name="Roberts A."/>
            <person name="Saif S."/>
            <person name="Shea T."/>
            <person name="Sisk P."/>
            <person name="Sykes S."/>
            <person name="Wortman J."/>
            <person name="Nusbaum C."/>
            <person name="Birren B."/>
        </authorList>
    </citation>
    <scope>NUCLEOTIDE SEQUENCE [LARGE SCALE GENOMIC DNA]</scope>
    <source>
        <strain evidence="2 3">VD184</strain>
    </source>
</reference>
<keyword evidence="1" id="KW-0175">Coiled coil</keyword>
<feature type="coiled-coil region" evidence="1">
    <location>
        <begin position="100"/>
        <end position="127"/>
    </location>
</feature>
<evidence type="ECO:0000256" key="1">
    <source>
        <dbReference type="SAM" id="Coils"/>
    </source>
</evidence>
<evidence type="ECO:0000313" key="3">
    <source>
        <dbReference type="Proteomes" id="UP000014028"/>
    </source>
</evidence>
<evidence type="ECO:0000313" key="2">
    <source>
        <dbReference type="EMBL" id="EOQ01564.1"/>
    </source>
</evidence>
<dbReference type="InterPro" id="IPR046929">
    <property type="entry name" value="HTH_Tnp"/>
</dbReference>
<gene>
    <name evidence="2" type="ORF">IKC_06474</name>
</gene>
<accession>A0A9W5R0L3</accession>
<dbReference type="Pfam" id="PF20310">
    <property type="entry name" value="HTH_Tnp_2"/>
    <property type="match status" value="1"/>
</dbReference>
<comment type="caution">
    <text evidence="2">The sequence shown here is derived from an EMBL/GenBank/DDBJ whole genome shotgun (WGS) entry which is preliminary data.</text>
</comment>
<protein>
    <submittedName>
        <fullName evidence="2">Uncharacterized protein</fullName>
    </submittedName>
</protein>